<dbReference type="EMBL" id="HAEA01006647">
    <property type="protein sequence ID" value="SBQ35127.1"/>
    <property type="molecule type" value="Transcribed_RNA"/>
</dbReference>
<sequence>AIRSARLTSRHVEHHIVGNLAGSVCYTSRQLLFLDQAELTINTLIYTKGRLQLKDLTATSLDKLAEVTGLCRGAGVQVHGTEMLVSLEGSNTKWLLTAH</sequence>
<feature type="non-terminal residue" evidence="1">
    <location>
        <position position="1"/>
    </location>
</feature>
<evidence type="ECO:0000313" key="1">
    <source>
        <dbReference type="EMBL" id="SBQ35127.1"/>
    </source>
</evidence>
<dbReference type="AlphaFoldDB" id="A0A1A8DMA3"/>
<protein>
    <submittedName>
        <fullName evidence="1">Brambleberry</fullName>
    </submittedName>
</protein>
<gene>
    <name evidence="1" type="primary">BMB</name>
</gene>
<name>A0A1A8DMA3_NOTKA</name>
<proteinExistence type="predicted"/>
<organism evidence="1">
    <name type="scientific">Nothobranchius kadleci</name>
    <name type="common">African annual killifish</name>
    <dbReference type="NCBI Taxonomy" id="1051664"/>
    <lineage>
        <taxon>Eukaryota</taxon>
        <taxon>Metazoa</taxon>
        <taxon>Chordata</taxon>
        <taxon>Craniata</taxon>
        <taxon>Vertebrata</taxon>
        <taxon>Euteleostomi</taxon>
        <taxon>Actinopterygii</taxon>
        <taxon>Neopterygii</taxon>
        <taxon>Teleostei</taxon>
        <taxon>Neoteleostei</taxon>
        <taxon>Acanthomorphata</taxon>
        <taxon>Ovalentaria</taxon>
        <taxon>Atherinomorphae</taxon>
        <taxon>Cyprinodontiformes</taxon>
        <taxon>Nothobranchiidae</taxon>
        <taxon>Nothobranchius</taxon>
    </lineage>
</organism>
<accession>A0A1A8DMA3</accession>
<reference evidence="1" key="2">
    <citation type="submission" date="2016-06" db="EMBL/GenBank/DDBJ databases">
        <title>The genome of a short-lived fish provides insights into sex chromosome evolution and the genetic control of aging.</title>
        <authorList>
            <person name="Reichwald K."/>
            <person name="Felder M."/>
            <person name="Petzold A."/>
            <person name="Koch P."/>
            <person name="Groth M."/>
            <person name="Platzer M."/>
        </authorList>
    </citation>
    <scope>NUCLEOTIDE SEQUENCE</scope>
    <source>
        <tissue evidence="1">Brain</tissue>
    </source>
</reference>
<reference evidence="1" key="1">
    <citation type="submission" date="2016-05" db="EMBL/GenBank/DDBJ databases">
        <authorList>
            <person name="Lavstsen T."/>
            <person name="Jespersen J.S."/>
        </authorList>
    </citation>
    <scope>NUCLEOTIDE SEQUENCE</scope>
    <source>
        <tissue evidence="1">Brain</tissue>
    </source>
</reference>